<comment type="similarity">
    <text evidence="2">Belongs to the urea transporter family.</text>
</comment>
<accession>A0ABY7Q0C8</accession>
<organism evidence="8 9">
    <name type="scientific">Kitasatospora cathayae</name>
    <dbReference type="NCBI Taxonomy" id="3004092"/>
    <lineage>
        <taxon>Bacteria</taxon>
        <taxon>Bacillati</taxon>
        <taxon>Actinomycetota</taxon>
        <taxon>Actinomycetes</taxon>
        <taxon>Kitasatosporales</taxon>
        <taxon>Streptomycetaceae</taxon>
        <taxon>Kitasatospora</taxon>
    </lineage>
</organism>
<keyword evidence="9" id="KW-1185">Reference proteome</keyword>
<feature type="transmembrane region" description="Helical" evidence="7">
    <location>
        <begin position="88"/>
        <end position="110"/>
    </location>
</feature>
<dbReference type="PANTHER" id="PTHR10464">
    <property type="entry name" value="UREA TRANSPORTER"/>
    <property type="match status" value="1"/>
</dbReference>
<dbReference type="RefSeq" id="WP_270142481.1">
    <property type="nucleotide sequence ID" value="NZ_CP115450.1"/>
</dbReference>
<reference evidence="9" key="1">
    <citation type="submission" date="2022-12" db="EMBL/GenBank/DDBJ databases">
        <authorList>
            <person name="Mo P."/>
        </authorList>
    </citation>
    <scope>NUCLEOTIDE SEQUENCE [LARGE SCALE GENOMIC DNA]</scope>
    <source>
        <strain evidence="9">HUAS 3-15</strain>
    </source>
</reference>
<protein>
    <submittedName>
        <fullName evidence="8">Urea transporter</fullName>
    </submittedName>
</protein>
<comment type="subcellular location">
    <subcellularLocation>
        <location evidence="1">Cell membrane</location>
        <topology evidence="1">Multi-pass membrane protein</topology>
    </subcellularLocation>
</comment>
<sequence>MVAEVLRGVAQVDFMPSAVCGLFFVAALFAAGWQYGLCSLLGSIVSTAVGYGLGLRREAVEAGLVGYNGCLVALGCAVFLGPGHPVTVVVAALGAAVAAVLTAGLGAITAPFGGHAFTWPFVLTTMLFLAAVPVIPRLRRV</sequence>
<dbReference type="InterPro" id="IPR004937">
    <property type="entry name" value="Urea_transporter"/>
</dbReference>
<evidence type="ECO:0000256" key="4">
    <source>
        <dbReference type="ARBA" id="ARBA00022692"/>
    </source>
</evidence>
<proteinExistence type="inferred from homology"/>
<dbReference type="Gene3D" id="1.10.3430.10">
    <property type="entry name" value="Ammonium transporter AmtB like domains"/>
    <property type="match status" value="1"/>
</dbReference>
<evidence type="ECO:0000256" key="5">
    <source>
        <dbReference type="ARBA" id="ARBA00022989"/>
    </source>
</evidence>
<dbReference type="InterPro" id="IPR029020">
    <property type="entry name" value="Ammonium/urea_transptr"/>
</dbReference>
<evidence type="ECO:0000256" key="7">
    <source>
        <dbReference type="SAM" id="Phobius"/>
    </source>
</evidence>
<keyword evidence="6 7" id="KW-0472">Membrane</keyword>
<evidence type="ECO:0000256" key="3">
    <source>
        <dbReference type="ARBA" id="ARBA00022475"/>
    </source>
</evidence>
<feature type="transmembrane region" description="Helical" evidence="7">
    <location>
        <begin position="64"/>
        <end position="81"/>
    </location>
</feature>
<evidence type="ECO:0000256" key="2">
    <source>
        <dbReference type="ARBA" id="ARBA00005914"/>
    </source>
</evidence>
<feature type="transmembrane region" description="Helical" evidence="7">
    <location>
        <begin position="12"/>
        <end position="33"/>
    </location>
</feature>
<evidence type="ECO:0000313" key="8">
    <source>
        <dbReference type="EMBL" id="WBP86060.1"/>
    </source>
</evidence>
<feature type="transmembrane region" description="Helical" evidence="7">
    <location>
        <begin position="116"/>
        <end position="135"/>
    </location>
</feature>
<dbReference type="Pfam" id="PF03253">
    <property type="entry name" value="UT"/>
    <property type="match status" value="1"/>
</dbReference>
<dbReference type="EMBL" id="CP115450">
    <property type="protein sequence ID" value="WBP86060.1"/>
    <property type="molecule type" value="Genomic_DNA"/>
</dbReference>
<evidence type="ECO:0000256" key="6">
    <source>
        <dbReference type="ARBA" id="ARBA00023136"/>
    </source>
</evidence>
<evidence type="ECO:0000313" key="9">
    <source>
        <dbReference type="Proteomes" id="UP001212821"/>
    </source>
</evidence>
<keyword evidence="4 7" id="KW-0812">Transmembrane</keyword>
<evidence type="ECO:0000256" key="1">
    <source>
        <dbReference type="ARBA" id="ARBA00004651"/>
    </source>
</evidence>
<name>A0ABY7Q0C8_9ACTN</name>
<dbReference type="PANTHER" id="PTHR10464:SF4">
    <property type="entry name" value="UREA TRANSPORTER"/>
    <property type="match status" value="1"/>
</dbReference>
<keyword evidence="3" id="KW-1003">Cell membrane</keyword>
<keyword evidence="5 7" id="KW-1133">Transmembrane helix</keyword>
<gene>
    <name evidence="8" type="ORF">O1G21_09560</name>
</gene>
<dbReference type="Proteomes" id="UP001212821">
    <property type="component" value="Chromosome"/>
</dbReference>